<evidence type="ECO:0000313" key="2">
    <source>
        <dbReference type="Proteomes" id="UP000679848"/>
    </source>
</evidence>
<sequence>MVCVHTARSPERIWFMEYHWYEDYWDIPRRSPKGHVTGSGYYITGRLLKYKQPYIHTDQTAFLRTELFDMGYRIFLHYANGAVMEIKLGDNPQPVGPLTASSDLQSILFPDGHLKHPVIC</sequence>
<gene>
    <name evidence="1" type="ORF">MM59RIKEN_22630</name>
</gene>
<dbReference type="EMBL" id="AP023420">
    <property type="protein sequence ID" value="BCK84944.1"/>
    <property type="molecule type" value="Genomic_DNA"/>
</dbReference>
<evidence type="ECO:0000313" key="1">
    <source>
        <dbReference type="EMBL" id="BCK84944.1"/>
    </source>
</evidence>
<dbReference type="Proteomes" id="UP000679848">
    <property type="component" value="Chromosome"/>
</dbReference>
<dbReference type="AlphaFoldDB" id="A0A810QAF8"/>
<accession>A0A810QAF8</accession>
<dbReference type="KEGG" id="pfaa:MM59RIKEN_22630"/>
<keyword evidence="2" id="KW-1185">Reference proteome</keyword>
<protein>
    <submittedName>
        <fullName evidence="1">Uncharacterized protein</fullName>
    </submittedName>
</protein>
<organism evidence="1 2">
    <name type="scientific">Pusillibacter faecalis</name>
    <dbReference type="NCBI Taxonomy" id="2714358"/>
    <lineage>
        <taxon>Bacteria</taxon>
        <taxon>Bacillati</taxon>
        <taxon>Bacillota</taxon>
        <taxon>Clostridia</taxon>
        <taxon>Eubacteriales</taxon>
        <taxon>Oscillospiraceae</taxon>
        <taxon>Pusillibacter</taxon>
    </lineage>
</organism>
<proteinExistence type="predicted"/>
<name>A0A810QAF8_9FIRM</name>
<reference evidence="1" key="1">
    <citation type="submission" date="2020-09" db="EMBL/GenBank/DDBJ databases">
        <title>New species isolated from human feces.</title>
        <authorList>
            <person name="Kitahara M."/>
            <person name="Shigeno Y."/>
            <person name="Shime M."/>
            <person name="Matsumoto Y."/>
            <person name="Nakamura S."/>
            <person name="Motooka D."/>
            <person name="Fukuoka S."/>
            <person name="Nishikawa H."/>
            <person name="Benno Y."/>
        </authorList>
    </citation>
    <scope>NUCLEOTIDE SEQUENCE</scope>
    <source>
        <strain evidence="1">MM59</strain>
    </source>
</reference>